<dbReference type="RefSeq" id="WP_209481159.1">
    <property type="nucleotide sequence ID" value="NZ_JAGGKK010000014.1"/>
</dbReference>
<dbReference type="Gene3D" id="3.40.630.30">
    <property type="match status" value="1"/>
</dbReference>
<evidence type="ECO:0000259" key="1">
    <source>
        <dbReference type="PROSITE" id="PS51186"/>
    </source>
</evidence>
<dbReference type="InterPro" id="IPR000182">
    <property type="entry name" value="GNAT_dom"/>
</dbReference>
<feature type="domain" description="N-acetyltransferase" evidence="1">
    <location>
        <begin position="5"/>
        <end position="179"/>
    </location>
</feature>
<protein>
    <submittedName>
        <fullName evidence="2">Ribosomal protein S18 acetylase RimI-like enzyme</fullName>
    </submittedName>
</protein>
<dbReference type="EMBL" id="JAGGKK010000014">
    <property type="protein sequence ID" value="MBP1949676.1"/>
    <property type="molecule type" value="Genomic_DNA"/>
</dbReference>
<proteinExistence type="predicted"/>
<gene>
    <name evidence="2" type="ORF">J2Z82_002616</name>
</gene>
<dbReference type="PROSITE" id="PS51186">
    <property type="entry name" value="GNAT"/>
    <property type="match status" value="1"/>
</dbReference>
<evidence type="ECO:0000313" key="2">
    <source>
        <dbReference type="EMBL" id="MBP1949676.1"/>
    </source>
</evidence>
<name>A0ABS4HFH4_9BACI</name>
<sequence>MIDNIIIIPFDKKNEDLHSIAALYCKTFIGNTYTSLDFESAVENINKHTSYNGFRGLMAKDKSGTLIGFTYGYTSLPGQFYREKLAAQLTDKQQIEWLNNCFEFVELAVENKVKRMGIGGKLHDRLLSEINHDTSVLTTSPENNPAINLYISKGWEVIKENAAVISMGDVQVIMGKKIYR</sequence>
<comment type="caution">
    <text evidence="2">The sequence shown here is derived from an EMBL/GenBank/DDBJ whole genome shotgun (WGS) entry which is preliminary data.</text>
</comment>
<reference evidence="2 3" key="1">
    <citation type="submission" date="2021-03" db="EMBL/GenBank/DDBJ databases">
        <title>Genomic Encyclopedia of Type Strains, Phase IV (KMG-IV): sequencing the most valuable type-strain genomes for metagenomic binning, comparative biology and taxonomic classification.</title>
        <authorList>
            <person name="Goeker M."/>
        </authorList>
    </citation>
    <scope>NUCLEOTIDE SEQUENCE [LARGE SCALE GENOMIC DNA]</scope>
    <source>
        <strain evidence="2 3">DSM 21085</strain>
    </source>
</reference>
<dbReference type="Proteomes" id="UP001519328">
    <property type="component" value="Unassembled WGS sequence"/>
</dbReference>
<keyword evidence="3" id="KW-1185">Reference proteome</keyword>
<dbReference type="InterPro" id="IPR016181">
    <property type="entry name" value="Acyl_CoA_acyltransferase"/>
</dbReference>
<organism evidence="2 3">
    <name type="scientific">Virgibacillus litoralis</name>
    <dbReference type="NCBI Taxonomy" id="578221"/>
    <lineage>
        <taxon>Bacteria</taxon>
        <taxon>Bacillati</taxon>
        <taxon>Bacillota</taxon>
        <taxon>Bacilli</taxon>
        <taxon>Bacillales</taxon>
        <taxon>Bacillaceae</taxon>
        <taxon>Virgibacillus</taxon>
    </lineage>
</organism>
<dbReference type="SUPFAM" id="SSF55729">
    <property type="entry name" value="Acyl-CoA N-acyltransferases (Nat)"/>
    <property type="match status" value="1"/>
</dbReference>
<accession>A0ABS4HFH4</accession>
<evidence type="ECO:0000313" key="3">
    <source>
        <dbReference type="Proteomes" id="UP001519328"/>
    </source>
</evidence>